<dbReference type="RefSeq" id="WP_071063175.1">
    <property type="nucleotide sequence ID" value="NZ_MAXA01000198.1"/>
</dbReference>
<dbReference type="Proteomes" id="UP000179769">
    <property type="component" value="Unassembled WGS sequence"/>
</dbReference>
<evidence type="ECO:0000313" key="2">
    <source>
        <dbReference type="EMBL" id="OHV29065.1"/>
    </source>
</evidence>
<accession>A0A1S1Q7A2</accession>
<name>A0A1S1Q7A2_9ACTN</name>
<organism evidence="2 3">
    <name type="scientific">Parafrankia soli</name>
    <dbReference type="NCBI Taxonomy" id="2599596"/>
    <lineage>
        <taxon>Bacteria</taxon>
        <taxon>Bacillati</taxon>
        <taxon>Actinomycetota</taxon>
        <taxon>Actinomycetes</taxon>
        <taxon>Frankiales</taxon>
        <taxon>Frankiaceae</taxon>
        <taxon>Parafrankia</taxon>
    </lineage>
</organism>
<comment type="caution">
    <text evidence="2">The sequence shown here is derived from an EMBL/GenBank/DDBJ whole genome shotgun (WGS) entry which is preliminary data.</text>
</comment>
<dbReference type="OrthoDB" id="4350764at2"/>
<evidence type="ECO:0000256" key="1">
    <source>
        <dbReference type="SAM" id="MobiDB-lite"/>
    </source>
</evidence>
<dbReference type="EMBL" id="MAXA01000198">
    <property type="protein sequence ID" value="OHV29065.1"/>
    <property type="molecule type" value="Genomic_DNA"/>
</dbReference>
<protein>
    <submittedName>
        <fullName evidence="2">Uncharacterized protein</fullName>
    </submittedName>
</protein>
<reference evidence="3" key="1">
    <citation type="submission" date="2016-07" db="EMBL/GenBank/DDBJ databases">
        <title>Frankia sp. NRRL B-16219 Genome sequencing.</title>
        <authorList>
            <person name="Ghodhbane-Gtari F."/>
            <person name="Swanson E."/>
            <person name="Gueddou A."/>
            <person name="Louati M."/>
            <person name="Nouioui I."/>
            <person name="Hezbri K."/>
            <person name="Abebe-Akele F."/>
            <person name="Simpson S."/>
            <person name="Morris K."/>
            <person name="Thomas K."/>
            <person name="Gtari M."/>
            <person name="Tisa L.S."/>
        </authorList>
    </citation>
    <scope>NUCLEOTIDE SEQUENCE [LARGE SCALE GENOMIC DNA]</scope>
    <source>
        <strain evidence="3">NRRL B-16219</strain>
    </source>
</reference>
<gene>
    <name evidence="2" type="ORF">BBK14_34190</name>
</gene>
<keyword evidence="3" id="KW-1185">Reference proteome</keyword>
<feature type="region of interest" description="Disordered" evidence="1">
    <location>
        <begin position="175"/>
        <end position="210"/>
    </location>
</feature>
<proteinExistence type="predicted"/>
<dbReference type="AlphaFoldDB" id="A0A1S1Q7A2"/>
<evidence type="ECO:0000313" key="3">
    <source>
        <dbReference type="Proteomes" id="UP000179769"/>
    </source>
</evidence>
<sequence length="262" mass="29478">MKRERLPLPHFPNEAALVEWALDQLDPWFVADREVPGTHCSNRRLRLDAVLRPRDPSGWRDDAPAFGVEFKIAAQRSFDTMNFTRWAAQALDYTHTDWDGYGRLWVFTCPSFLAPFTGDHWGFGPDLAARLLGRFGVGELCLLDQEGWGLMVHGTHALWTQRLGVHQAKEWSLAPRVGGDSTAPSRRRPTEKLTQWGGDGPPPPAGSRMSEETRIALRNYDWMVRNRGLDDVELHWDSDTLVYGSGGVEIGTLLEPGFTPGT</sequence>